<dbReference type="InterPro" id="IPR024079">
    <property type="entry name" value="MetalloPept_cat_dom_sf"/>
</dbReference>
<dbReference type="RefSeq" id="WP_089412963.1">
    <property type="nucleotide sequence ID" value="NZ_FZQA01000007.1"/>
</dbReference>
<sequence length="246" mass="27700">MKEVDVIFNFDDPWRWTANTNKEAMFMYRTSGGLRPLQTTLAHELGHGLRLNHVNYEYNVMGTDFEHIHVNGSNARAYGGEDVADGMVFLYGARSGAWEDVGVVHWRYSGASGEYSDHRKTRIFNSSMGNLPTVTINGETGYRVNRGQTVRAEFTYENNGKSYQSNVKVGYYVSTNDLITTYDRRIGGSTFTLGRNDVYTTTKTLVIPNDLSANTNYWLGVIVDEDNSISEAVGWNNAAYIPIRVQ</sequence>
<evidence type="ECO:0000313" key="2">
    <source>
        <dbReference type="Proteomes" id="UP000198346"/>
    </source>
</evidence>
<dbReference type="GO" id="GO:0008237">
    <property type="term" value="F:metallopeptidase activity"/>
    <property type="evidence" value="ECO:0007669"/>
    <property type="project" value="InterPro"/>
</dbReference>
<dbReference type="Gene3D" id="2.60.40.10">
    <property type="entry name" value="Immunoglobulins"/>
    <property type="match status" value="1"/>
</dbReference>
<dbReference type="InterPro" id="IPR013783">
    <property type="entry name" value="Ig-like_fold"/>
</dbReference>
<dbReference type="EMBL" id="FZQA01000007">
    <property type="protein sequence ID" value="SNT75074.1"/>
    <property type="molecule type" value="Genomic_DNA"/>
</dbReference>
<gene>
    <name evidence="1" type="ORF">SAMN06297382_2516</name>
</gene>
<accession>A0A239PXR1</accession>
<dbReference type="Proteomes" id="UP000198346">
    <property type="component" value="Unassembled WGS sequence"/>
</dbReference>
<organism evidence="1 2">
    <name type="scientific">Amphiplicatus metriothermophilus</name>
    <dbReference type="NCBI Taxonomy" id="1519374"/>
    <lineage>
        <taxon>Bacteria</taxon>
        <taxon>Pseudomonadati</taxon>
        <taxon>Pseudomonadota</taxon>
        <taxon>Alphaproteobacteria</taxon>
        <taxon>Parvularculales</taxon>
        <taxon>Parvularculaceae</taxon>
        <taxon>Amphiplicatus</taxon>
    </lineage>
</organism>
<dbReference type="AlphaFoldDB" id="A0A239PXR1"/>
<dbReference type="SUPFAM" id="SSF55486">
    <property type="entry name" value="Metalloproteases ('zincins'), catalytic domain"/>
    <property type="match status" value="1"/>
</dbReference>
<evidence type="ECO:0008006" key="3">
    <source>
        <dbReference type="Google" id="ProtNLM"/>
    </source>
</evidence>
<reference evidence="1 2" key="1">
    <citation type="submission" date="2017-07" db="EMBL/GenBank/DDBJ databases">
        <authorList>
            <person name="Sun Z.S."/>
            <person name="Albrecht U."/>
            <person name="Echele G."/>
            <person name="Lee C.C."/>
        </authorList>
    </citation>
    <scope>NUCLEOTIDE SEQUENCE [LARGE SCALE GENOMIC DNA]</scope>
    <source>
        <strain evidence="1 2">CGMCC 1.12710</strain>
    </source>
</reference>
<name>A0A239PXR1_9PROT</name>
<proteinExistence type="predicted"/>
<evidence type="ECO:0000313" key="1">
    <source>
        <dbReference type="EMBL" id="SNT75074.1"/>
    </source>
</evidence>
<protein>
    <recommendedName>
        <fullName evidence="3">CARDB protein</fullName>
    </recommendedName>
</protein>
<keyword evidence="2" id="KW-1185">Reference proteome</keyword>
<dbReference type="Gene3D" id="3.40.390.10">
    <property type="entry name" value="Collagenase (Catalytic Domain)"/>
    <property type="match status" value="1"/>
</dbReference>
<dbReference type="OrthoDB" id="574310at2"/>